<accession>A0A158QEA0</accession>
<dbReference type="WBParaSite" id="HDID_0000707001-mRNA-1">
    <property type="protein sequence ID" value="HDID_0000707001-mRNA-1"/>
    <property type="gene ID" value="HDID_0000707001"/>
</dbReference>
<evidence type="ECO:0000313" key="3">
    <source>
        <dbReference type="WBParaSite" id="HDID_0000707001-mRNA-1"/>
    </source>
</evidence>
<protein>
    <submittedName>
        <fullName evidence="3">Helitron_like_N domain-containing protein</fullName>
    </submittedName>
</protein>
<proteinExistence type="predicted"/>
<organism evidence="3">
    <name type="scientific">Hymenolepis diminuta</name>
    <name type="common">Rat tapeworm</name>
    <dbReference type="NCBI Taxonomy" id="6216"/>
    <lineage>
        <taxon>Eukaryota</taxon>
        <taxon>Metazoa</taxon>
        <taxon>Spiralia</taxon>
        <taxon>Lophotrochozoa</taxon>
        <taxon>Platyhelminthes</taxon>
        <taxon>Cestoda</taxon>
        <taxon>Eucestoda</taxon>
        <taxon>Cyclophyllidea</taxon>
        <taxon>Hymenolepididae</taxon>
        <taxon>Hymenolepis</taxon>
    </lineage>
</organism>
<reference evidence="3" key="1">
    <citation type="submission" date="2016-04" db="UniProtKB">
        <authorList>
            <consortium name="WormBaseParasite"/>
        </authorList>
    </citation>
    <scope>IDENTIFICATION</scope>
</reference>
<name>A0A158QEA0_HYMDI</name>
<reference evidence="1 2" key="2">
    <citation type="submission" date="2018-11" db="EMBL/GenBank/DDBJ databases">
        <authorList>
            <consortium name="Pathogen Informatics"/>
        </authorList>
    </citation>
    <scope>NUCLEOTIDE SEQUENCE [LARGE SCALE GENOMIC DNA]</scope>
</reference>
<dbReference type="AlphaFoldDB" id="A0A158QEA0"/>
<evidence type="ECO:0000313" key="1">
    <source>
        <dbReference type="EMBL" id="VDL59386.1"/>
    </source>
</evidence>
<dbReference type="EMBL" id="UYSG01010901">
    <property type="protein sequence ID" value="VDL59386.1"/>
    <property type="molecule type" value="Genomic_DNA"/>
</dbReference>
<dbReference type="Proteomes" id="UP000274504">
    <property type="component" value="Unassembled WGS sequence"/>
</dbReference>
<dbReference type="OrthoDB" id="6247498at2759"/>
<sequence>MRFSVRLSENIEAPTYEDWSHDSSDNSLILSSSEGSPVYDLKTALQKEILTFCRHPLPKRYYLTMKPYPDRQTTAMLRNFSKELNSKRTIVNFENMEARIFQRTLNEPCSNNLPMVLKSEPNSFFCTINTPLVTEVFKEFLTDSYVDQKDEKCDKARRVCQLCMMRSCGVKHIDWNMGRTSSELMCECVFTIQIQVAAKSHATLHPIVCATSVENAIRWIVICKIKANFAFVDNIPDVEVAILIKNTPTGATNSEYFLVDLQRRGASLPNNNSIELFRQREEKYVTFQNIKPFQFNTENWHKHGCAVDMSNGVAQEQVVENATGKIPVTVRIIPPKRQGAPFSYIIHEKDRKVQLRLSAKADNLD</sequence>
<evidence type="ECO:0000313" key="2">
    <source>
        <dbReference type="Proteomes" id="UP000274504"/>
    </source>
</evidence>
<gene>
    <name evidence="1" type="ORF">HDID_LOCUS7068</name>
</gene>